<keyword evidence="4" id="KW-0812">Transmembrane</keyword>
<evidence type="ECO:0000256" key="1">
    <source>
        <dbReference type="ARBA" id="ARBA00004651"/>
    </source>
</evidence>
<keyword evidence="5" id="KW-1133">Transmembrane helix</keyword>
<dbReference type="PANTHER" id="PTHR34584">
    <property type="entry name" value="NA(+)/H(+) ANTIPORTER SUBUNIT E1"/>
    <property type="match status" value="1"/>
</dbReference>
<evidence type="ECO:0000256" key="6">
    <source>
        <dbReference type="ARBA" id="ARBA00023136"/>
    </source>
</evidence>
<dbReference type="Pfam" id="PF01899">
    <property type="entry name" value="MNHE"/>
    <property type="match status" value="1"/>
</dbReference>
<reference evidence="8" key="1">
    <citation type="journal article" date="2019" name="Int. J. Syst. Evol. Microbiol.">
        <title>The Global Catalogue of Microorganisms (GCM) 10K type strain sequencing project: providing services to taxonomists for standard genome sequencing and annotation.</title>
        <authorList>
            <consortium name="The Broad Institute Genomics Platform"/>
            <consortium name="The Broad Institute Genome Sequencing Center for Infectious Disease"/>
            <person name="Wu L."/>
            <person name="Ma J."/>
        </authorList>
    </citation>
    <scope>NUCLEOTIDE SEQUENCE [LARGE SCALE GENOMIC DNA]</scope>
    <source>
        <strain evidence="8">KACC 12822</strain>
    </source>
</reference>
<evidence type="ECO:0000256" key="2">
    <source>
        <dbReference type="ARBA" id="ARBA00006228"/>
    </source>
</evidence>
<dbReference type="RefSeq" id="WP_056603912.1">
    <property type="nucleotide sequence ID" value="NZ_JALBWS010000012.1"/>
</dbReference>
<dbReference type="NCBIfam" id="NF006520">
    <property type="entry name" value="PRK08965.1-4"/>
    <property type="match status" value="1"/>
</dbReference>
<dbReference type="InterPro" id="IPR002758">
    <property type="entry name" value="Cation_antiport_E"/>
</dbReference>
<sequence length="161" mass="18228">MRRWLPHPLMAGFLLLAWLLLRQSLAPATVASGVVIALGLAWAFGKLRPPRARVRHYPLLGKLLLRVLRDIVRSNLAVAWIVLRRRGRFTSGFVAIPLELTDHYGLAALACIITSTPGTIWVDHDSARNVLLIHVLDLVDEASWIDTIKQRYERPLLEIFQ</sequence>
<evidence type="ECO:0000256" key="4">
    <source>
        <dbReference type="ARBA" id="ARBA00022692"/>
    </source>
</evidence>
<dbReference type="PANTHER" id="PTHR34584:SF1">
    <property type="entry name" value="NA(+)_H(+) ANTIPORTER SUBUNIT E1"/>
    <property type="match status" value="1"/>
</dbReference>
<comment type="similarity">
    <text evidence="2">Belongs to the CPA3 antiporters (TC 2.A.63) subunit E family.</text>
</comment>
<dbReference type="EMBL" id="JBHSMM010000001">
    <property type="protein sequence ID" value="MFC5440006.1"/>
    <property type="molecule type" value="Genomic_DNA"/>
</dbReference>
<dbReference type="Proteomes" id="UP001596018">
    <property type="component" value="Unassembled WGS sequence"/>
</dbReference>
<keyword evidence="8" id="KW-1185">Reference proteome</keyword>
<proteinExistence type="inferred from homology"/>
<evidence type="ECO:0000313" key="8">
    <source>
        <dbReference type="Proteomes" id="UP001596018"/>
    </source>
</evidence>
<keyword evidence="3" id="KW-1003">Cell membrane</keyword>
<dbReference type="PIRSF" id="PIRSF019239">
    <property type="entry name" value="MrpE"/>
    <property type="match status" value="1"/>
</dbReference>
<protein>
    <submittedName>
        <fullName evidence="7">Na+/H+ antiporter subunit E</fullName>
    </submittedName>
</protein>
<comment type="subcellular location">
    <subcellularLocation>
        <location evidence="1">Cell membrane</location>
        <topology evidence="1">Multi-pass membrane protein</topology>
    </subcellularLocation>
</comment>
<gene>
    <name evidence="7" type="ORF">ACFPK0_08290</name>
</gene>
<organism evidence="7 8">
    <name type="scientific">Rhodanobacter ginsenosidimutans</name>
    <dbReference type="NCBI Taxonomy" id="490571"/>
    <lineage>
        <taxon>Bacteria</taxon>
        <taxon>Pseudomonadati</taxon>
        <taxon>Pseudomonadota</taxon>
        <taxon>Gammaproteobacteria</taxon>
        <taxon>Lysobacterales</taxon>
        <taxon>Rhodanobacteraceae</taxon>
        <taxon>Rhodanobacter</taxon>
    </lineage>
</organism>
<evidence type="ECO:0000313" key="7">
    <source>
        <dbReference type="EMBL" id="MFC5440006.1"/>
    </source>
</evidence>
<name>A0ABW0JWE0_9GAMM</name>
<accession>A0ABW0JWE0</accession>
<evidence type="ECO:0000256" key="5">
    <source>
        <dbReference type="ARBA" id="ARBA00022989"/>
    </source>
</evidence>
<comment type="caution">
    <text evidence="7">The sequence shown here is derived from an EMBL/GenBank/DDBJ whole genome shotgun (WGS) entry which is preliminary data.</text>
</comment>
<keyword evidence="6" id="KW-0472">Membrane</keyword>
<evidence type="ECO:0000256" key="3">
    <source>
        <dbReference type="ARBA" id="ARBA00022475"/>
    </source>
</evidence>